<evidence type="ECO:0000313" key="3">
    <source>
        <dbReference type="Proteomes" id="UP000298663"/>
    </source>
</evidence>
<gene>
    <name evidence="2" type="ORF">L596_003948</name>
</gene>
<reference evidence="2 3" key="1">
    <citation type="journal article" date="2015" name="Genome Biol.">
        <title>Comparative genomics of Steinernema reveals deeply conserved gene regulatory networks.</title>
        <authorList>
            <person name="Dillman A.R."/>
            <person name="Macchietto M."/>
            <person name="Porter C.F."/>
            <person name="Rogers A."/>
            <person name="Williams B."/>
            <person name="Antoshechkin I."/>
            <person name="Lee M.M."/>
            <person name="Goodwin Z."/>
            <person name="Lu X."/>
            <person name="Lewis E.E."/>
            <person name="Goodrich-Blair H."/>
            <person name="Stock S.P."/>
            <person name="Adams B.J."/>
            <person name="Sternberg P.W."/>
            <person name="Mortazavi A."/>
        </authorList>
    </citation>
    <scope>NUCLEOTIDE SEQUENCE [LARGE SCALE GENOMIC DNA]</scope>
    <source>
        <strain evidence="2 3">ALL</strain>
    </source>
</reference>
<evidence type="ECO:0000313" key="2">
    <source>
        <dbReference type="EMBL" id="TMS36882.1"/>
    </source>
</evidence>
<keyword evidence="1" id="KW-0812">Transmembrane</keyword>
<feature type="transmembrane region" description="Helical" evidence="1">
    <location>
        <begin position="25"/>
        <end position="41"/>
    </location>
</feature>
<keyword evidence="3" id="KW-1185">Reference proteome</keyword>
<dbReference type="AlphaFoldDB" id="A0A4U8UU63"/>
<reference evidence="2 3" key="2">
    <citation type="journal article" date="2019" name="G3 (Bethesda)">
        <title>Hybrid Assembly of the Genome of the Entomopathogenic Nematode Steinernema carpocapsae Identifies the X-Chromosome.</title>
        <authorList>
            <person name="Serra L."/>
            <person name="Macchietto M."/>
            <person name="Macias-Munoz A."/>
            <person name="McGill C.J."/>
            <person name="Rodriguez I.M."/>
            <person name="Rodriguez B."/>
            <person name="Murad R."/>
            <person name="Mortazavi A."/>
        </authorList>
    </citation>
    <scope>NUCLEOTIDE SEQUENCE [LARGE SCALE GENOMIC DNA]</scope>
    <source>
        <strain evidence="2 3">ALL</strain>
    </source>
</reference>
<name>A0A4U8UU63_STECR</name>
<proteinExistence type="predicted"/>
<accession>A0A4U8UU63</accession>
<dbReference type="Proteomes" id="UP000298663">
    <property type="component" value="Unassembled WGS sequence"/>
</dbReference>
<protein>
    <submittedName>
        <fullName evidence="2">Uncharacterized protein</fullName>
    </submittedName>
</protein>
<organism evidence="2 3">
    <name type="scientific">Steinernema carpocapsae</name>
    <name type="common">Entomopathogenic nematode</name>
    <dbReference type="NCBI Taxonomy" id="34508"/>
    <lineage>
        <taxon>Eukaryota</taxon>
        <taxon>Metazoa</taxon>
        <taxon>Ecdysozoa</taxon>
        <taxon>Nematoda</taxon>
        <taxon>Chromadorea</taxon>
        <taxon>Rhabditida</taxon>
        <taxon>Tylenchina</taxon>
        <taxon>Panagrolaimomorpha</taxon>
        <taxon>Strongyloidoidea</taxon>
        <taxon>Steinernematidae</taxon>
        <taxon>Steinernema</taxon>
    </lineage>
</organism>
<dbReference type="EMBL" id="AZBU02000001">
    <property type="protein sequence ID" value="TMS36882.1"/>
    <property type="molecule type" value="Genomic_DNA"/>
</dbReference>
<keyword evidence="1" id="KW-1133">Transmembrane helix</keyword>
<keyword evidence="1" id="KW-0472">Membrane</keyword>
<sequence>MVQTCQQVDGSPAAPMVWVHRYKKQVFLFLVVSLSFAYVFICRSRRLDVNTVFDASSQFSYGNMWLKNLSADACSCGEFTICYGSKANTTHARSLTGAAFPCRNDDFFYWAQPEKKATFAVAADSEFLSQLLVLIGSIHKYYKEHPILVYDIGNIAEQKKHLRGILTNIRNVKVVVADDLIPLERSEYANGAFQPFLMIDSLRRFEEVYWMSPLHEIVSDQIMDYPSDTKFTTYIRIGSERLQPHKKLGIHNL</sequence>
<dbReference type="OrthoDB" id="5826764at2759"/>
<evidence type="ECO:0000256" key="1">
    <source>
        <dbReference type="SAM" id="Phobius"/>
    </source>
</evidence>
<comment type="caution">
    <text evidence="2">The sequence shown here is derived from an EMBL/GenBank/DDBJ whole genome shotgun (WGS) entry which is preliminary data.</text>
</comment>